<feature type="domain" description="Response regulatory" evidence="2">
    <location>
        <begin position="5"/>
        <end position="120"/>
    </location>
</feature>
<dbReference type="InterPro" id="IPR001789">
    <property type="entry name" value="Sig_transdc_resp-reg_receiver"/>
</dbReference>
<proteinExistence type="predicted"/>
<dbReference type="PROSITE" id="PS51832">
    <property type="entry name" value="HD_GYP"/>
    <property type="match status" value="1"/>
</dbReference>
<dbReference type="InterPro" id="IPR011006">
    <property type="entry name" value="CheY-like_superfamily"/>
</dbReference>
<dbReference type="SMART" id="SM00448">
    <property type="entry name" value="REC"/>
    <property type="match status" value="1"/>
</dbReference>
<keyword evidence="1" id="KW-0597">Phosphoprotein</keyword>
<dbReference type="PROSITE" id="PS50110">
    <property type="entry name" value="RESPONSE_REGULATORY"/>
    <property type="match status" value="1"/>
</dbReference>
<name>A0A9X0WKF8_9GAMM</name>
<feature type="modified residue" description="4-aspartylphosphate" evidence="1">
    <location>
        <position position="53"/>
    </location>
</feature>
<dbReference type="GO" id="GO:0000160">
    <property type="term" value="P:phosphorelay signal transduction system"/>
    <property type="evidence" value="ECO:0007669"/>
    <property type="project" value="InterPro"/>
</dbReference>
<comment type="caution">
    <text evidence="4">The sequence shown here is derived from an EMBL/GenBank/DDBJ whole genome shotgun (WGS) entry which is preliminary data.</text>
</comment>
<feature type="domain" description="HD-GYP" evidence="3">
    <location>
        <begin position="140"/>
        <end position="339"/>
    </location>
</feature>
<reference evidence="4 5" key="1">
    <citation type="journal article" date="2020" name="Microorganisms">
        <title>Osmotic Adaptation and Compatible Solute Biosynthesis of Phototrophic Bacteria as Revealed from Genome Analyses.</title>
        <authorList>
            <person name="Imhoff J.F."/>
            <person name="Rahn T."/>
            <person name="Kunzel S."/>
            <person name="Keller A."/>
            <person name="Neulinger S.C."/>
        </authorList>
    </citation>
    <scope>NUCLEOTIDE SEQUENCE [LARGE SCALE GENOMIC DNA]</scope>
    <source>
        <strain evidence="4 5">DSM 21303</strain>
    </source>
</reference>
<dbReference type="SMART" id="SM00471">
    <property type="entry name" value="HDc"/>
    <property type="match status" value="1"/>
</dbReference>
<evidence type="ECO:0000313" key="5">
    <source>
        <dbReference type="Proteomes" id="UP001138802"/>
    </source>
</evidence>
<protein>
    <submittedName>
        <fullName evidence="4">Two-component system response regulator</fullName>
    </submittedName>
</protein>
<dbReference type="GO" id="GO:0008081">
    <property type="term" value="F:phosphoric diester hydrolase activity"/>
    <property type="evidence" value="ECO:0007669"/>
    <property type="project" value="UniProtKB-ARBA"/>
</dbReference>
<gene>
    <name evidence="4" type="ORF">CKO25_17440</name>
</gene>
<dbReference type="Pfam" id="PF13487">
    <property type="entry name" value="HD_5"/>
    <property type="match status" value="1"/>
</dbReference>
<evidence type="ECO:0000313" key="4">
    <source>
        <dbReference type="EMBL" id="MBK1646396.1"/>
    </source>
</evidence>
<dbReference type="EMBL" id="NRSD01000024">
    <property type="protein sequence ID" value="MBK1646396.1"/>
    <property type="molecule type" value="Genomic_DNA"/>
</dbReference>
<dbReference type="InterPro" id="IPR037522">
    <property type="entry name" value="HD_GYP_dom"/>
</dbReference>
<dbReference type="PANTHER" id="PTHR45228:SF5">
    <property type="entry name" value="CYCLIC DI-GMP PHOSPHODIESTERASE VC_1348-RELATED"/>
    <property type="match status" value="1"/>
</dbReference>
<dbReference type="PANTHER" id="PTHR45228">
    <property type="entry name" value="CYCLIC DI-GMP PHOSPHODIESTERASE TM_0186-RELATED"/>
    <property type="match status" value="1"/>
</dbReference>
<evidence type="ECO:0000259" key="2">
    <source>
        <dbReference type="PROSITE" id="PS50110"/>
    </source>
</evidence>
<dbReference type="InterPro" id="IPR003607">
    <property type="entry name" value="HD/PDEase_dom"/>
</dbReference>
<dbReference type="AlphaFoldDB" id="A0A9X0WKF8"/>
<dbReference type="CDD" id="cd00077">
    <property type="entry name" value="HDc"/>
    <property type="match status" value="1"/>
</dbReference>
<dbReference type="Gene3D" id="1.10.3210.10">
    <property type="entry name" value="Hypothetical protein af1432"/>
    <property type="match status" value="1"/>
</dbReference>
<dbReference type="RefSeq" id="WP_200389208.1">
    <property type="nucleotide sequence ID" value="NZ_NRSD01000024.1"/>
</dbReference>
<accession>A0A9X0WKF8</accession>
<dbReference type="SUPFAM" id="SSF52172">
    <property type="entry name" value="CheY-like"/>
    <property type="match status" value="1"/>
</dbReference>
<evidence type="ECO:0000259" key="3">
    <source>
        <dbReference type="PROSITE" id="PS51832"/>
    </source>
</evidence>
<dbReference type="InterPro" id="IPR052020">
    <property type="entry name" value="Cyclic_di-GMP/3'3'-cGAMP_PDE"/>
</dbReference>
<dbReference type="Gene3D" id="3.40.50.2300">
    <property type="match status" value="1"/>
</dbReference>
<keyword evidence="5" id="KW-1185">Reference proteome</keyword>
<dbReference type="SUPFAM" id="SSF109604">
    <property type="entry name" value="HD-domain/PDEase-like"/>
    <property type="match status" value="1"/>
</dbReference>
<dbReference type="Pfam" id="PF00072">
    <property type="entry name" value="Response_reg"/>
    <property type="match status" value="1"/>
</dbReference>
<evidence type="ECO:0000256" key="1">
    <source>
        <dbReference type="PROSITE-ProRule" id="PRU00169"/>
    </source>
</evidence>
<dbReference type="CDD" id="cd19920">
    <property type="entry name" value="REC_PA4781-like"/>
    <property type="match status" value="1"/>
</dbReference>
<organism evidence="4 5">
    <name type="scientific">Thiocapsa imhoffii</name>
    <dbReference type="NCBI Taxonomy" id="382777"/>
    <lineage>
        <taxon>Bacteria</taxon>
        <taxon>Pseudomonadati</taxon>
        <taxon>Pseudomonadota</taxon>
        <taxon>Gammaproteobacteria</taxon>
        <taxon>Chromatiales</taxon>
        <taxon>Chromatiaceae</taxon>
        <taxon>Thiocapsa</taxon>
    </lineage>
</organism>
<dbReference type="Proteomes" id="UP001138802">
    <property type="component" value="Unassembled WGS sequence"/>
</dbReference>
<sequence length="340" mass="37729">MPDARILIVDDEPANLNLLRQILKGEHALSFAKSGADALATVAKQPPDLILLDVMMPNMDGYEVCRRLKADPRYRDIPVIFCTAKADESDESTGFELGAVDYITKPVRVAVVKARVRTHLALAQQKEALAKAAEQLHDELIQSRLQTLQMLGRAAEFKDNETGLHVIRMSHYAQALAKATDWPDEAADLLLSAAPMHDVGKIGIPDAILRKPGRLDAEEMAMMRTHAEIGARIIGAQQPGSRLFDLAASIALTHHEKWNGTGYPQGLRGTEIPIEGRIVAIADVFDALTTRRPYKEPWPVERALALFHVERGAHFDPELVSAFLDIMPEILAIREQWQEH</sequence>